<dbReference type="EC" id="5.6.2.3" evidence="1"/>
<dbReference type="GO" id="GO:0006310">
    <property type="term" value="P:DNA recombination"/>
    <property type="evidence" value="ECO:0007669"/>
    <property type="project" value="UniProtKB-KW"/>
</dbReference>
<comment type="similarity">
    <text evidence="1">Belongs to the helicase family.</text>
</comment>
<comment type="catalytic activity">
    <reaction evidence="1">
        <text>ATP + H2O = ADP + phosphate + H(+)</text>
        <dbReference type="Rhea" id="RHEA:13065"/>
        <dbReference type="ChEBI" id="CHEBI:15377"/>
        <dbReference type="ChEBI" id="CHEBI:15378"/>
        <dbReference type="ChEBI" id="CHEBI:30616"/>
        <dbReference type="ChEBI" id="CHEBI:43474"/>
        <dbReference type="ChEBI" id="CHEBI:456216"/>
        <dbReference type="EC" id="5.6.2.3"/>
    </reaction>
</comment>
<dbReference type="CDD" id="cd18809">
    <property type="entry name" value="SF1_C_RecD"/>
    <property type="match status" value="1"/>
</dbReference>
<sequence length="457" mass="50783">MNSKQQEIILKLVESKYSLFLTGQGGCGKSYLIKKIVEKESARGGCFVTASTGIAAVNISGTTIHAFAGINTGTKSAHELLGTVISNEEAVKRWNDCRILVIDEISMIGAALCEKLDYVARGIRGNSQPFGGIQLLLSGDFIQLKPVSTEGCEKQDYCFKSTLLNKCVDFSLELTKILRQNEQELRHLLQDVRNGCISVIEDAKLANDECIELIPGEKFVYRSQDDGKVSVFERRCSALSVLVLKVGARVVLLKNLDKSLVNGLRRTVIGISDGYPRVRFDNNRVHVVQMTQFLVQEGNVVVGIRKQLPLDLCYGMTIHKSQSMSFPAFPYVEVDLGKVFEHGQAYVALSRSETLSGLKILNFRERAIIPNEHVQMFYKTLNSFEDVESCMFDVNALPQKCREITDMGKVGLATKITVESPASKPNIPTLQEEFSNLQPLNVGYLLPAIKWIKLHVV</sequence>
<evidence type="ECO:0000313" key="4">
    <source>
        <dbReference type="EMBL" id="CAB4041982.1"/>
    </source>
</evidence>
<dbReference type="Proteomes" id="UP001152795">
    <property type="component" value="Unassembled WGS sequence"/>
</dbReference>
<keyword evidence="1 4" id="KW-0347">Helicase</keyword>
<dbReference type="CDD" id="cd18037">
    <property type="entry name" value="DEXSc_Pif1_like"/>
    <property type="match status" value="1"/>
</dbReference>
<dbReference type="GO" id="GO:0005524">
    <property type="term" value="F:ATP binding"/>
    <property type="evidence" value="ECO:0007669"/>
    <property type="project" value="UniProtKB-KW"/>
</dbReference>
<dbReference type="GO" id="GO:0043139">
    <property type="term" value="F:5'-3' DNA helicase activity"/>
    <property type="evidence" value="ECO:0007669"/>
    <property type="project" value="UniProtKB-EC"/>
</dbReference>
<dbReference type="AlphaFoldDB" id="A0A7D9K7H9"/>
<organism evidence="4 5">
    <name type="scientific">Paramuricea clavata</name>
    <name type="common">Red gorgonian</name>
    <name type="synonym">Violescent sea-whip</name>
    <dbReference type="NCBI Taxonomy" id="317549"/>
    <lineage>
        <taxon>Eukaryota</taxon>
        <taxon>Metazoa</taxon>
        <taxon>Cnidaria</taxon>
        <taxon>Anthozoa</taxon>
        <taxon>Octocorallia</taxon>
        <taxon>Malacalcyonacea</taxon>
        <taxon>Plexauridae</taxon>
        <taxon>Paramuricea</taxon>
    </lineage>
</organism>
<keyword evidence="1" id="KW-0233">DNA recombination</keyword>
<accession>A0A7D9K7H9</accession>
<dbReference type="Gene3D" id="3.40.50.300">
    <property type="entry name" value="P-loop containing nucleotide triphosphate hydrolases"/>
    <property type="match status" value="1"/>
</dbReference>
<dbReference type="Pfam" id="PF05970">
    <property type="entry name" value="PIF1"/>
    <property type="match status" value="1"/>
</dbReference>
<dbReference type="EMBL" id="CACRXK020029262">
    <property type="protein sequence ID" value="CAB4041982.1"/>
    <property type="molecule type" value="Genomic_DNA"/>
</dbReference>
<keyword evidence="1" id="KW-0067">ATP-binding</keyword>
<dbReference type="PANTHER" id="PTHR47642:SF7">
    <property type="entry name" value="ATP-DEPENDENT DNA HELICASE PIF1"/>
    <property type="match status" value="1"/>
</dbReference>
<feature type="domain" description="DNA helicase Pif1-like DEAD-box helicase" evidence="2">
    <location>
        <begin position="3"/>
        <end position="189"/>
    </location>
</feature>
<dbReference type="GO" id="GO:0016787">
    <property type="term" value="F:hydrolase activity"/>
    <property type="evidence" value="ECO:0007669"/>
    <property type="project" value="UniProtKB-KW"/>
</dbReference>
<dbReference type="InterPro" id="IPR049163">
    <property type="entry name" value="Pif1-like_2B_dom"/>
</dbReference>
<dbReference type="PANTHER" id="PTHR47642">
    <property type="entry name" value="ATP-DEPENDENT DNA HELICASE"/>
    <property type="match status" value="1"/>
</dbReference>
<evidence type="ECO:0000259" key="2">
    <source>
        <dbReference type="Pfam" id="PF05970"/>
    </source>
</evidence>
<evidence type="ECO:0000313" key="5">
    <source>
        <dbReference type="Proteomes" id="UP001152795"/>
    </source>
</evidence>
<comment type="cofactor">
    <cofactor evidence="1">
        <name>Mg(2+)</name>
        <dbReference type="ChEBI" id="CHEBI:18420"/>
    </cofactor>
</comment>
<comment type="caution">
    <text evidence="4">The sequence shown here is derived from an EMBL/GenBank/DDBJ whole genome shotgun (WGS) entry which is preliminary data.</text>
</comment>
<dbReference type="InterPro" id="IPR027417">
    <property type="entry name" value="P-loop_NTPase"/>
</dbReference>
<evidence type="ECO:0000259" key="3">
    <source>
        <dbReference type="Pfam" id="PF21530"/>
    </source>
</evidence>
<feature type="non-terminal residue" evidence="4">
    <location>
        <position position="1"/>
    </location>
</feature>
<name>A0A7D9K7H9_PARCT</name>
<protein>
    <recommendedName>
        <fullName evidence="1">ATP-dependent DNA helicase</fullName>
        <ecNumber evidence="1">5.6.2.3</ecNumber>
    </recommendedName>
</protein>
<proteinExistence type="inferred from homology"/>
<keyword evidence="1" id="KW-0378">Hydrolase</keyword>
<keyword evidence="5" id="KW-1185">Reference proteome</keyword>
<keyword evidence="1" id="KW-0227">DNA damage</keyword>
<evidence type="ECO:0000256" key="1">
    <source>
        <dbReference type="RuleBase" id="RU363044"/>
    </source>
</evidence>
<dbReference type="InterPro" id="IPR010285">
    <property type="entry name" value="DNA_helicase_pif1-like_DEAD"/>
</dbReference>
<keyword evidence="1" id="KW-0547">Nucleotide-binding</keyword>
<dbReference type="Pfam" id="PF21530">
    <property type="entry name" value="Pif1_2B_dom"/>
    <property type="match status" value="1"/>
</dbReference>
<reference evidence="4" key="1">
    <citation type="submission" date="2020-04" db="EMBL/GenBank/DDBJ databases">
        <authorList>
            <person name="Alioto T."/>
            <person name="Alioto T."/>
            <person name="Gomez Garrido J."/>
        </authorList>
    </citation>
    <scope>NUCLEOTIDE SEQUENCE</scope>
    <source>
        <strain evidence="4">A484AB</strain>
    </source>
</reference>
<gene>
    <name evidence="4" type="ORF">PACLA_8A033755</name>
</gene>
<feature type="domain" description="DNA helicase Pif1-like 2B" evidence="3">
    <location>
        <begin position="240"/>
        <end position="270"/>
    </location>
</feature>
<dbReference type="GO" id="GO:0000723">
    <property type="term" value="P:telomere maintenance"/>
    <property type="evidence" value="ECO:0007669"/>
    <property type="project" value="InterPro"/>
</dbReference>
<keyword evidence="1" id="KW-0234">DNA repair</keyword>
<dbReference type="GO" id="GO:0006281">
    <property type="term" value="P:DNA repair"/>
    <property type="evidence" value="ECO:0007669"/>
    <property type="project" value="UniProtKB-KW"/>
</dbReference>
<dbReference type="SUPFAM" id="SSF52540">
    <property type="entry name" value="P-loop containing nucleoside triphosphate hydrolases"/>
    <property type="match status" value="2"/>
</dbReference>
<dbReference type="OrthoDB" id="272985at2759"/>
<dbReference type="InterPro" id="IPR051055">
    <property type="entry name" value="PIF1_helicase"/>
</dbReference>